<feature type="compositionally biased region" description="Polar residues" evidence="1">
    <location>
        <begin position="337"/>
        <end position="350"/>
    </location>
</feature>
<dbReference type="EMBL" id="OU963918">
    <property type="protein sequence ID" value="CAH0403628.1"/>
    <property type="molecule type" value="Genomic_DNA"/>
</dbReference>
<feature type="compositionally biased region" description="Polar residues" evidence="1">
    <location>
        <begin position="438"/>
        <end position="454"/>
    </location>
</feature>
<name>A0ABN8B744_CHISP</name>
<dbReference type="PANTHER" id="PTHR18934">
    <property type="entry name" value="ATP-DEPENDENT RNA HELICASE"/>
    <property type="match status" value="1"/>
</dbReference>
<evidence type="ECO:0000256" key="1">
    <source>
        <dbReference type="SAM" id="MobiDB-lite"/>
    </source>
</evidence>
<dbReference type="Gene3D" id="3.40.50.300">
    <property type="entry name" value="P-loop containing nucleotide triphosphate hydrolases"/>
    <property type="match status" value="1"/>
</dbReference>
<organism evidence="3 4">
    <name type="scientific">Chilo suppressalis</name>
    <name type="common">Asiatic rice borer moth</name>
    <dbReference type="NCBI Taxonomy" id="168631"/>
    <lineage>
        <taxon>Eukaryota</taxon>
        <taxon>Metazoa</taxon>
        <taxon>Ecdysozoa</taxon>
        <taxon>Arthropoda</taxon>
        <taxon>Hexapoda</taxon>
        <taxon>Insecta</taxon>
        <taxon>Pterygota</taxon>
        <taxon>Neoptera</taxon>
        <taxon>Endopterygota</taxon>
        <taxon>Lepidoptera</taxon>
        <taxon>Glossata</taxon>
        <taxon>Ditrysia</taxon>
        <taxon>Pyraloidea</taxon>
        <taxon>Crambidae</taxon>
        <taxon>Crambinae</taxon>
        <taxon>Chilo</taxon>
    </lineage>
</organism>
<keyword evidence="4" id="KW-1185">Reference proteome</keyword>
<feature type="compositionally biased region" description="Basic and acidic residues" evidence="1">
    <location>
        <begin position="410"/>
        <end position="421"/>
    </location>
</feature>
<gene>
    <name evidence="3" type="ORF">CHILSU_LOCUS6910</name>
</gene>
<sequence length="1673" mass="190533">MDPSKSLFALTFILVIVVSHSFEVPTSQEINHELLANNQNEKSVKPSKNEEFNESYYTVDNLPKKYKVLLSKSKSNDFHNWFDNKNPRNKVVKIIYRKRTKGSLNRSNNKDSKNMFDWLHSNNYVNDIESGHSFYSTGNHKSSSRHHKQYENSVIKSKVHKPRRLHNNHGSNTIIRNVKYVTNVHRHDRDGVPDSSDVIFEEHHLPKLKNLKIDWANYDVKRVSHNQPKVLKSIKIVNNDYMDGVSKNHKEFDLNNITSEDMEDVDSEEEHKENSTEVIPPENVTDKENSHEYMSPEDVHDEGFNSQTISHKKVPSLYVVNEDVTDENFVNEDATDNENSVNEDGTSNTDVPLRNGIPNNIIVTTEPKDMPNEDITTEDVTSENVTSENVTSKNVTSEDVTSENVTSENDNFREVPDHDVTSEDISVENDFNKPPFESVNNVVSKEDTSNTTDLDVSPEHVSSEKKATDIVSKELITDDNISGDVWSEDGVNNKITSEDGRDGNPFNNVIGNDNNEDIVSDISPQASNNVDDSSEVGRSSAFKVKPTKTLMMNKEIFSDMPFENVINVLQTKPKSKYLKQGSEFEKSVNNYWVTSVNNVNHKPRKVSSPGSEVPFNYNPSELVIFQKMLTEICNKAKKLLGSKPTAAVINRLKLILKELNVLNQFLDKHTYIRIDDKSLPIKIKEFIKDKTRGKDDFYSDRDESSDYNDTEFPVLVPIIHKLNTRLIPDDNKQENPIGESYSAMINQLLRDLKQLKPQYYDPTIQPQFEELVKYLQNFLQNSRKNLNPKELPYMKTYLIPIVRALRNQLEKGPKSPKLTLKWNISLLLSFLHERMDNDSPDTHYDWNGKEYQNPGNETFGKNLYDVLNSRERGSADDPVFFLVQWLSKNDDNDNMKWDIDESTEGARLGLPIVNNVTQDPKCPYAGTLLQLLATLLEFLHHSVETDKVNKVVAIMKNYLQNVPLRDDKYELYRNLKYIEDNLHSKSPLHDYLTTGLPNVNTKTSIVFKNEVPNLRQPGCKNEFSRLLQRAYNDYAELAKFPNCQQSTFTSNNAFTFPDANQNYAFDINYSNSPDFSYNGNDNHNFNIVPPAFNTPFYNIPNKNPEILNNLPKTNNDPLNVLNGVPQNKPLDVLSVIKNNPSQYGIIIKQYLKDHPEAIAELLKPPNYFSGYPTVESNQNPSGHNPTADLKDFNLQNHLPDGFLSPLPSFNVNINNITTSSNIPQFDGLNVLPPVGNNQINTPNNNVDYSVLLTQLGLLYKPESNNRNNNNPLENIINQYDPKLNNPGIFLNNPNNVGNDFTVNSNPFSSPINSLNGIPNPIISDSQNNKDAFIDKKRIPIQYDRFTVSHDMTPFILEYIASLKNPANPNSYFGNLNNNNGAHVVDNNMVSPDLSQLNGVTHLEKLDNKAGIVELTYVLKRPKPLVYHPVYYVKYSLPYTKFVQNYRNLVLNKPFLRSEPARIYQELISLSNITKVSPALEGHDKEEILKLMAKNGTLVKAKLIDDKNDALNEQLEIIKELNSNSTPLDIRRLTEAALNQSDLLLNDSRKNISNVPFPGSVADVIANYKPTSVSLNREDDLLYPKRNKDGAIETLVNPNTETALTVDGDARTSFVYNRYHHLPLETQRLKLPVFQYRNHILYLLEKYQTLVLIGETGCGKSTQVPQVSVSFNCL</sequence>
<feature type="signal peptide" evidence="2">
    <location>
        <begin position="1"/>
        <end position="21"/>
    </location>
</feature>
<dbReference type="Proteomes" id="UP001153292">
    <property type="component" value="Chromosome 25"/>
</dbReference>
<evidence type="ECO:0000313" key="3">
    <source>
        <dbReference type="EMBL" id="CAH0403628.1"/>
    </source>
</evidence>
<feature type="compositionally biased region" description="Polar residues" evidence="1">
    <location>
        <begin position="382"/>
        <end position="409"/>
    </location>
</feature>
<evidence type="ECO:0000256" key="2">
    <source>
        <dbReference type="SAM" id="SignalP"/>
    </source>
</evidence>
<feature type="chain" id="PRO_5046141904" description="Helicase ATP-binding domain-containing protein" evidence="2">
    <location>
        <begin position="22"/>
        <end position="1673"/>
    </location>
</feature>
<keyword evidence="2" id="KW-0732">Signal</keyword>
<feature type="region of interest" description="Disordered" evidence="1">
    <location>
        <begin position="334"/>
        <end position="465"/>
    </location>
</feature>
<proteinExistence type="predicted"/>
<dbReference type="InterPro" id="IPR027417">
    <property type="entry name" value="P-loop_NTPase"/>
</dbReference>
<protein>
    <recommendedName>
        <fullName evidence="5">Helicase ATP-binding domain-containing protein</fullName>
    </recommendedName>
</protein>
<evidence type="ECO:0008006" key="5">
    <source>
        <dbReference type="Google" id="ProtNLM"/>
    </source>
</evidence>
<dbReference type="PANTHER" id="PTHR18934:SF136">
    <property type="entry name" value="ATP-DEPENDENT RNA HELICASE DHX35-RELATED"/>
    <property type="match status" value="1"/>
</dbReference>
<evidence type="ECO:0000313" key="4">
    <source>
        <dbReference type="Proteomes" id="UP001153292"/>
    </source>
</evidence>
<accession>A0ABN8B744</accession>
<reference evidence="3" key="1">
    <citation type="submission" date="2021-12" db="EMBL/GenBank/DDBJ databases">
        <authorList>
            <person name="King R."/>
        </authorList>
    </citation>
    <scope>NUCLEOTIDE SEQUENCE</scope>
</reference>
<feature type="region of interest" description="Disordered" evidence="1">
    <location>
        <begin position="261"/>
        <end position="298"/>
    </location>
</feature>
<dbReference type="SUPFAM" id="SSF52540">
    <property type="entry name" value="P-loop containing nucleoside triphosphate hydrolases"/>
    <property type="match status" value="1"/>
</dbReference>